<feature type="domain" description="RNA polymerase sigma-70 region 2" evidence="5">
    <location>
        <begin position="15"/>
        <end position="67"/>
    </location>
</feature>
<dbReference type="Pfam" id="PF04542">
    <property type="entry name" value="Sigma70_r2"/>
    <property type="match status" value="1"/>
</dbReference>
<dbReference type="Gene3D" id="1.10.10.10">
    <property type="entry name" value="Winged helix-like DNA-binding domain superfamily/Winged helix DNA-binding domain"/>
    <property type="match status" value="1"/>
</dbReference>
<sequence length="167" mass="19453">MDIDDNLEALLQSGFRYACSLTHQHAEAEDLVQEAWLKLARREQSWNKSLFFVTLRNLYIDRYRRNRLVVLEPLDELSERADLRDAPGNEQEIAMDIQWLERSLSILRVEEREAIYLHLVEGYTAAEVAELTERSRNTVLSLIQRGRKKLVNALNQGDAVVTLRQSE</sequence>
<feature type="domain" description="RNA polymerase sigma factor 70 region 4 type 2" evidence="6">
    <location>
        <begin position="98"/>
        <end position="150"/>
    </location>
</feature>
<dbReference type="PANTHER" id="PTHR43133">
    <property type="entry name" value="RNA POLYMERASE ECF-TYPE SIGMA FACTO"/>
    <property type="match status" value="1"/>
</dbReference>
<dbReference type="NCBIfam" id="TIGR02937">
    <property type="entry name" value="sigma70-ECF"/>
    <property type="match status" value="1"/>
</dbReference>
<dbReference type="InterPro" id="IPR007627">
    <property type="entry name" value="RNA_pol_sigma70_r2"/>
</dbReference>
<keyword evidence="2" id="KW-0805">Transcription regulation</keyword>
<dbReference type="InterPro" id="IPR036388">
    <property type="entry name" value="WH-like_DNA-bd_sf"/>
</dbReference>
<dbReference type="SUPFAM" id="SSF88659">
    <property type="entry name" value="Sigma3 and sigma4 domains of RNA polymerase sigma factors"/>
    <property type="match status" value="1"/>
</dbReference>
<dbReference type="PANTHER" id="PTHR43133:SF25">
    <property type="entry name" value="RNA POLYMERASE SIGMA FACTOR RFAY-RELATED"/>
    <property type="match status" value="1"/>
</dbReference>
<protein>
    <recommendedName>
        <fullName evidence="8">RNA polymerase ECF-type sigma factor</fullName>
    </recommendedName>
</protein>
<gene>
    <name evidence="7" type="ORF">MNBD_GAMMA19-362</name>
</gene>
<dbReference type="GO" id="GO:0016987">
    <property type="term" value="F:sigma factor activity"/>
    <property type="evidence" value="ECO:0007669"/>
    <property type="project" value="UniProtKB-KW"/>
</dbReference>
<evidence type="ECO:0000259" key="6">
    <source>
        <dbReference type="Pfam" id="PF08281"/>
    </source>
</evidence>
<dbReference type="InterPro" id="IPR013325">
    <property type="entry name" value="RNA_pol_sigma_r2"/>
</dbReference>
<dbReference type="AlphaFoldDB" id="A0A3B1A8C3"/>
<dbReference type="SUPFAM" id="SSF88946">
    <property type="entry name" value="Sigma2 domain of RNA polymerase sigma factors"/>
    <property type="match status" value="1"/>
</dbReference>
<evidence type="ECO:0000256" key="4">
    <source>
        <dbReference type="ARBA" id="ARBA00023163"/>
    </source>
</evidence>
<evidence type="ECO:0000256" key="1">
    <source>
        <dbReference type="ARBA" id="ARBA00010641"/>
    </source>
</evidence>
<dbReference type="InterPro" id="IPR039425">
    <property type="entry name" value="RNA_pol_sigma-70-like"/>
</dbReference>
<evidence type="ECO:0000259" key="5">
    <source>
        <dbReference type="Pfam" id="PF04542"/>
    </source>
</evidence>
<dbReference type="InterPro" id="IPR014284">
    <property type="entry name" value="RNA_pol_sigma-70_dom"/>
</dbReference>
<accession>A0A3B1A8C3</accession>
<dbReference type="Pfam" id="PF08281">
    <property type="entry name" value="Sigma70_r4_2"/>
    <property type="match status" value="1"/>
</dbReference>
<dbReference type="GO" id="GO:0006352">
    <property type="term" value="P:DNA-templated transcription initiation"/>
    <property type="evidence" value="ECO:0007669"/>
    <property type="project" value="InterPro"/>
</dbReference>
<dbReference type="Gene3D" id="1.10.1740.10">
    <property type="match status" value="1"/>
</dbReference>
<dbReference type="InterPro" id="IPR013249">
    <property type="entry name" value="RNA_pol_sigma70_r4_t2"/>
</dbReference>
<keyword evidence="3" id="KW-0731">Sigma factor</keyword>
<evidence type="ECO:0000256" key="3">
    <source>
        <dbReference type="ARBA" id="ARBA00023082"/>
    </source>
</evidence>
<name>A0A3B1A8C3_9ZZZZ</name>
<evidence type="ECO:0000313" key="7">
    <source>
        <dbReference type="EMBL" id="VAX02006.1"/>
    </source>
</evidence>
<dbReference type="InterPro" id="IPR013324">
    <property type="entry name" value="RNA_pol_sigma_r3/r4-like"/>
</dbReference>
<keyword evidence="4" id="KW-0804">Transcription</keyword>
<reference evidence="7" key="1">
    <citation type="submission" date="2018-06" db="EMBL/GenBank/DDBJ databases">
        <authorList>
            <person name="Zhirakovskaya E."/>
        </authorList>
    </citation>
    <scope>NUCLEOTIDE SEQUENCE</scope>
</reference>
<dbReference type="EMBL" id="UOFV01000284">
    <property type="protein sequence ID" value="VAX02006.1"/>
    <property type="molecule type" value="Genomic_DNA"/>
</dbReference>
<dbReference type="GO" id="GO:0003677">
    <property type="term" value="F:DNA binding"/>
    <property type="evidence" value="ECO:0007669"/>
    <property type="project" value="InterPro"/>
</dbReference>
<proteinExistence type="inferred from homology"/>
<organism evidence="7">
    <name type="scientific">hydrothermal vent metagenome</name>
    <dbReference type="NCBI Taxonomy" id="652676"/>
    <lineage>
        <taxon>unclassified sequences</taxon>
        <taxon>metagenomes</taxon>
        <taxon>ecological metagenomes</taxon>
    </lineage>
</organism>
<evidence type="ECO:0000256" key="2">
    <source>
        <dbReference type="ARBA" id="ARBA00023015"/>
    </source>
</evidence>
<comment type="similarity">
    <text evidence="1">Belongs to the sigma-70 factor family. ECF subfamily.</text>
</comment>
<evidence type="ECO:0008006" key="8">
    <source>
        <dbReference type="Google" id="ProtNLM"/>
    </source>
</evidence>